<feature type="compositionally biased region" description="Polar residues" evidence="1">
    <location>
        <begin position="356"/>
        <end position="366"/>
    </location>
</feature>
<dbReference type="OrthoDB" id="5559390at2759"/>
<feature type="region of interest" description="Disordered" evidence="1">
    <location>
        <begin position="270"/>
        <end position="296"/>
    </location>
</feature>
<proteinExistence type="predicted"/>
<reference evidence="4" key="2">
    <citation type="submission" date="2009-11" db="EMBL/GenBank/DDBJ databases">
        <title>The Genome Sequence of Allomyces macrogynus strain ATCC 38327.</title>
        <authorList>
            <consortium name="The Broad Institute Genome Sequencing Platform"/>
            <person name="Russ C."/>
            <person name="Cuomo C."/>
            <person name="Shea T."/>
            <person name="Young S.K."/>
            <person name="Zeng Q."/>
            <person name="Koehrsen M."/>
            <person name="Haas B."/>
            <person name="Borodovsky M."/>
            <person name="Guigo R."/>
            <person name="Alvarado L."/>
            <person name="Berlin A."/>
            <person name="Borenstein D."/>
            <person name="Chen Z."/>
            <person name="Engels R."/>
            <person name="Freedman E."/>
            <person name="Gellesch M."/>
            <person name="Goldberg J."/>
            <person name="Griggs A."/>
            <person name="Gujja S."/>
            <person name="Heiman D."/>
            <person name="Hepburn T."/>
            <person name="Howarth C."/>
            <person name="Jen D."/>
            <person name="Larson L."/>
            <person name="Lewis B."/>
            <person name="Mehta T."/>
            <person name="Park D."/>
            <person name="Pearson M."/>
            <person name="Roberts A."/>
            <person name="Saif S."/>
            <person name="Shenoy N."/>
            <person name="Sisk P."/>
            <person name="Stolte C."/>
            <person name="Sykes S."/>
            <person name="Walk T."/>
            <person name="White J."/>
            <person name="Yandava C."/>
            <person name="Burger G."/>
            <person name="Gray M.W."/>
            <person name="Holland P.W.H."/>
            <person name="King N."/>
            <person name="Lang F.B.F."/>
            <person name="Roger A.J."/>
            <person name="Ruiz-Trillo I."/>
            <person name="Lander E."/>
            <person name="Nusbaum C."/>
        </authorList>
    </citation>
    <scope>NUCLEOTIDE SEQUENCE [LARGE SCALE GENOMIC DNA]</scope>
    <source>
        <strain evidence="4">ATCC 38327</strain>
    </source>
</reference>
<reference evidence="3 4" key="1">
    <citation type="submission" date="2009-11" db="EMBL/GenBank/DDBJ databases">
        <title>Annotation of Allomyces macrogynus ATCC 38327.</title>
        <authorList>
            <consortium name="The Broad Institute Genome Sequencing Platform"/>
            <person name="Russ C."/>
            <person name="Cuomo C."/>
            <person name="Burger G."/>
            <person name="Gray M.W."/>
            <person name="Holland P.W.H."/>
            <person name="King N."/>
            <person name="Lang F.B.F."/>
            <person name="Roger A.J."/>
            <person name="Ruiz-Trillo I."/>
            <person name="Young S.K."/>
            <person name="Zeng Q."/>
            <person name="Gargeya S."/>
            <person name="Fitzgerald M."/>
            <person name="Haas B."/>
            <person name="Abouelleil A."/>
            <person name="Alvarado L."/>
            <person name="Arachchi H.M."/>
            <person name="Berlin A."/>
            <person name="Chapman S.B."/>
            <person name="Gearin G."/>
            <person name="Goldberg J."/>
            <person name="Griggs A."/>
            <person name="Gujja S."/>
            <person name="Hansen M."/>
            <person name="Heiman D."/>
            <person name="Howarth C."/>
            <person name="Larimer J."/>
            <person name="Lui A."/>
            <person name="MacDonald P.J.P."/>
            <person name="McCowen C."/>
            <person name="Montmayeur A."/>
            <person name="Murphy C."/>
            <person name="Neiman D."/>
            <person name="Pearson M."/>
            <person name="Priest M."/>
            <person name="Roberts A."/>
            <person name="Saif S."/>
            <person name="Shea T."/>
            <person name="Sisk P."/>
            <person name="Stolte C."/>
            <person name="Sykes S."/>
            <person name="Wortman J."/>
            <person name="Nusbaum C."/>
            <person name="Birren B."/>
        </authorList>
    </citation>
    <scope>NUCLEOTIDE SEQUENCE [LARGE SCALE GENOMIC DNA]</scope>
    <source>
        <strain evidence="3 4">ATCC 38327</strain>
    </source>
</reference>
<feature type="transmembrane region" description="Helical" evidence="2">
    <location>
        <begin position="81"/>
        <end position="101"/>
    </location>
</feature>
<dbReference type="Proteomes" id="UP000054350">
    <property type="component" value="Unassembled WGS sequence"/>
</dbReference>
<evidence type="ECO:0000313" key="4">
    <source>
        <dbReference type="Proteomes" id="UP000054350"/>
    </source>
</evidence>
<dbReference type="EMBL" id="GG745333">
    <property type="protein sequence ID" value="KNE58557.1"/>
    <property type="molecule type" value="Genomic_DNA"/>
</dbReference>
<evidence type="ECO:0000313" key="3">
    <source>
        <dbReference type="EMBL" id="KNE58557.1"/>
    </source>
</evidence>
<feature type="region of interest" description="Disordered" evidence="1">
    <location>
        <begin position="337"/>
        <end position="366"/>
    </location>
</feature>
<keyword evidence="2" id="KW-0472">Membrane</keyword>
<dbReference type="VEuPathDB" id="FungiDB:AMAG_04121"/>
<keyword evidence="2" id="KW-1133">Transmembrane helix</keyword>
<keyword evidence="2" id="KW-0812">Transmembrane</keyword>
<feature type="region of interest" description="Disordered" evidence="1">
    <location>
        <begin position="193"/>
        <end position="218"/>
    </location>
</feature>
<sequence length="795" mass="86646">MSTEILLGPVEFALWQMTTRILAVSTVAQITYLVVFANRPGFQVAAMLDVIATVRSLVRFIHQSRHGHDPSMRRGYDYGRVFRRVVFTVGLLMLALLATILDYGIDIAFSAYQRDRQLTIVWVRPSNASRRISVPSVQFAMPVHRRTTNALLQSFIQGDLENAGDKAWVRSLGTLTEAEIMAMRLSDRCGDVLSDDSTGNDSNSTNRSSADKGSGWPSAITGKGTVGLNMESLSSQRVFVHGTHQRLYLVEIYDDVDHVVMAVPIPQPYEGGSRVRIDSAGSTRGGRQGVDDDKSSSKQFGATAFGAFISGYRMSCGLSPVQVDKWLRDHSTTASRRTFSVGSDLGRSNIPGSMASRASPNSRTQSTRATALHYLDYNFANPTSANSTTGNVGAVFVHLDPDRTANGEYHMLAFGSISTTTNGTMASPLVTISEAVAAAQQLDPRRRLVMQMAVDTVNQTCSKLSAPGYHFKIMSGAGISLSSATGGPLDSIEASIPGRSDPVHCRVTMAGLASMRMADKDAPPTTAAPMRESLQYVSGAQVCKISFRTRHSPDPINSSVLTQQGDYVAVARVVHSQNEHRLRCLDPAVLESPAKQPQQQPDRVEPRPEFTLAFLSRFFGDLRNSSEEFAGQWVRNRRVVSKLGEFVADSHLFSSWQSADGPQQYSAPAVRVEVYELLSSMVLLLATLVFSVVNIPTLFDTVVTQLFLFPDLRSKPGEMTPVSTSPDSHPAVATVEDLTFSATLVLIEYPAGMDPKLAVESEPDTLPRTMFDVQLVHADQSELARTSATTMSRLV</sequence>
<evidence type="ECO:0000256" key="2">
    <source>
        <dbReference type="SAM" id="Phobius"/>
    </source>
</evidence>
<organism evidence="3 4">
    <name type="scientific">Allomyces macrogynus (strain ATCC 38327)</name>
    <name type="common">Allomyces javanicus var. macrogynus</name>
    <dbReference type="NCBI Taxonomy" id="578462"/>
    <lineage>
        <taxon>Eukaryota</taxon>
        <taxon>Fungi</taxon>
        <taxon>Fungi incertae sedis</taxon>
        <taxon>Blastocladiomycota</taxon>
        <taxon>Blastocladiomycetes</taxon>
        <taxon>Blastocladiales</taxon>
        <taxon>Blastocladiaceae</taxon>
        <taxon>Allomyces</taxon>
    </lineage>
</organism>
<evidence type="ECO:0000256" key="1">
    <source>
        <dbReference type="SAM" id="MobiDB-lite"/>
    </source>
</evidence>
<protein>
    <submittedName>
        <fullName evidence="3">Uncharacterized protein</fullName>
    </submittedName>
</protein>
<dbReference type="AlphaFoldDB" id="A0A0L0S7T7"/>
<feature type="compositionally biased region" description="Low complexity" evidence="1">
    <location>
        <begin position="195"/>
        <end position="208"/>
    </location>
</feature>
<name>A0A0L0S7T7_ALLM3</name>
<keyword evidence="4" id="KW-1185">Reference proteome</keyword>
<gene>
    <name evidence="3" type="ORF">AMAG_04121</name>
</gene>
<accession>A0A0L0S7T7</accession>
<feature type="transmembrane region" description="Helical" evidence="2">
    <location>
        <begin position="12"/>
        <end position="35"/>
    </location>
</feature>